<dbReference type="AlphaFoldDB" id="A0A563UBE0"/>
<name>A0A563UBE0_9SPHI</name>
<keyword evidence="3" id="KW-1185">Reference proteome</keyword>
<accession>A0A563UBE0</accession>
<proteinExistence type="predicted"/>
<dbReference type="Proteomes" id="UP000318010">
    <property type="component" value="Unassembled WGS sequence"/>
</dbReference>
<organism evidence="2 3">
    <name type="scientific">Mucilaginibacter achroorhodeus</name>
    <dbReference type="NCBI Taxonomy" id="2599294"/>
    <lineage>
        <taxon>Bacteria</taxon>
        <taxon>Pseudomonadati</taxon>
        <taxon>Bacteroidota</taxon>
        <taxon>Sphingobacteriia</taxon>
        <taxon>Sphingobacteriales</taxon>
        <taxon>Sphingobacteriaceae</taxon>
        <taxon>Mucilaginibacter</taxon>
    </lineage>
</organism>
<evidence type="ECO:0000256" key="1">
    <source>
        <dbReference type="SAM" id="SignalP"/>
    </source>
</evidence>
<feature type="chain" id="PRO_5022117082" evidence="1">
    <location>
        <begin position="18"/>
        <end position="121"/>
    </location>
</feature>
<dbReference type="OrthoDB" id="795258at2"/>
<dbReference type="EMBL" id="VOEI01000001">
    <property type="protein sequence ID" value="TWR28692.1"/>
    <property type="molecule type" value="Genomic_DNA"/>
</dbReference>
<evidence type="ECO:0000313" key="2">
    <source>
        <dbReference type="EMBL" id="TWR28692.1"/>
    </source>
</evidence>
<dbReference type="RefSeq" id="WP_146269486.1">
    <property type="nucleotide sequence ID" value="NZ_VOEI01000001.1"/>
</dbReference>
<reference evidence="2 3" key="1">
    <citation type="submission" date="2019-07" db="EMBL/GenBank/DDBJ databases">
        <authorList>
            <person name="Kim J."/>
        </authorList>
    </citation>
    <scope>NUCLEOTIDE SEQUENCE [LARGE SCALE GENOMIC DNA]</scope>
    <source>
        <strain evidence="2 3">MJ1a</strain>
    </source>
</reference>
<feature type="signal peptide" evidence="1">
    <location>
        <begin position="1"/>
        <end position="17"/>
    </location>
</feature>
<keyword evidence="1" id="KW-0732">Signal</keyword>
<sequence length="121" mass="13998">MRILIALLLMIPFADTAQPLPRNYGVIDSSQHSMAFAQLHEKYDRIVAYTTEGYWQSNVIHYALIAERQGVYYKGTIMCEQKDDETWPDPVLIIKTTDTKKQKQFLISLARQTFGLSTQIR</sequence>
<evidence type="ECO:0000313" key="3">
    <source>
        <dbReference type="Proteomes" id="UP000318010"/>
    </source>
</evidence>
<protein>
    <submittedName>
        <fullName evidence="2">Uncharacterized protein</fullName>
    </submittedName>
</protein>
<comment type="caution">
    <text evidence="2">The sequence shown here is derived from an EMBL/GenBank/DDBJ whole genome shotgun (WGS) entry which is preliminary data.</text>
</comment>
<gene>
    <name evidence="2" type="ORF">FPZ42_05670</name>
</gene>